<reference evidence="2 3" key="1">
    <citation type="submission" date="2013-11" db="EMBL/GenBank/DDBJ databases">
        <title>Opisthorchis viverrini - life in the bile duct.</title>
        <authorList>
            <person name="Young N.D."/>
            <person name="Nagarajan N."/>
            <person name="Lin S.J."/>
            <person name="Korhonen P.K."/>
            <person name="Jex A.R."/>
            <person name="Hall R.S."/>
            <person name="Safavi-Hemami H."/>
            <person name="Kaewkong W."/>
            <person name="Bertrand D."/>
            <person name="Gao S."/>
            <person name="Seet Q."/>
            <person name="Wongkham S."/>
            <person name="Teh B.T."/>
            <person name="Wongkham C."/>
            <person name="Intapan P.M."/>
            <person name="Maleewong W."/>
            <person name="Yang X."/>
            <person name="Hu M."/>
            <person name="Wang Z."/>
            <person name="Hofmann A."/>
            <person name="Sternberg P.W."/>
            <person name="Tan P."/>
            <person name="Wang J."/>
            <person name="Gasser R.B."/>
        </authorList>
    </citation>
    <scope>NUCLEOTIDE SEQUENCE [LARGE SCALE GENOMIC DNA]</scope>
</reference>
<protein>
    <submittedName>
        <fullName evidence="2">Uncharacterized protein</fullName>
    </submittedName>
</protein>
<dbReference type="Proteomes" id="UP000054324">
    <property type="component" value="Unassembled WGS sequence"/>
</dbReference>
<name>A0A074ZFT8_OPIVI</name>
<dbReference type="GeneID" id="20322047"/>
<dbReference type="AlphaFoldDB" id="A0A074ZFT8"/>
<feature type="compositionally biased region" description="Polar residues" evidence="1">
    <location>
        <begin position="44"/>
        <end position="59"/>
    </location>
</feature>
<proteinExistence type="predicted"/>
<sequence length="93" mass="9926">MAVATAYAVGVCYIKSGRGSGDMNLNDGEGSPFDAPKDLPMETRPTTPESKETNVSLMNQGDAVQPESRKQTGRKTQNTGHVCVTCGRKYSSL</sequence>
<evidence type="ECO:0000313" key="2">
    <source>
        <dbReference type="EMBL" id="KER24507.1"/>
    </source>
</evidence>
<dbReference type="RefSeq" id="XP_009171772.1">
    <property type="nucleotide sequence ID" value="XM_009173508.1"/>
</dbReference>
<gene>
    <name evidence="2" type="ORF">T265_07868</name>
</gene>
<evidence type="ECO:0000256" key="1">
    <source>
        <dbReference type="SAM" id="MobiDB-lite"/>
    </source>
</evidence>
<organism evidence="2 3">
    <name type="scientific">Opisthorchis viverrini</name>
    <name type="common">Southeast Asian liver fluke</name>
    <dbReference type="NCBI Taxonomy" id="6198"/>
    <lineage>
        <taxon>Eukaryota</taxon>
        <taxon>Metazoa</taxon>
        <taxon>Spiralia</taxon>
        <taxon>Lophotrochozoa</taxon>
        <taxon>Platyhelminthes</taxon>
        <taxon>Trematoda</taxon>
        <taxon>Digenea</taxon>
        <taxon>Opisthorchiida</taxon>
        <taxon>Opisthorchiata</taxon>
        <taxon>Opisthorchiidae</taxon>
        <taxon>Opisthorchis</taxon>
    </lineage>
</organism>
<accession>A0A074ZFT8</accession>
<dbReference type="KEGG" id="ovi:T265_07868"/>
<keyword evidence="3" id="KW-1185">Reference proteome</keyword>
<feature type="region of interest" description="Disordered" evidence="1">
    <location>
        <begin position="16"/>
        <end position="79"/>
    </location>
</feature>
<dbReference type="CTD" id="20322047"/>
<evidence type="ECO:0000313" key="3">
    <source>
        <dbReference type="Proteomes" id="UP000054324"/>
    </source>
</evidence>
<dbReference type="EMBL" id="KL596808">
    <property type="protein sequence ID" value="KER24507.1"/>
    <property type="molecule type" value="Genomic_DNA"/>
</dbReference>